<evidence type="ECO:0000313" key="1">
    <source>
        <dbReference type="EMBL" id="KAI0060688.1"/>
    </source>
</evidence>
<reference evidence="1" key="1">
    <citation type="submission" date="2021-03" db="EMBL/GenBank/DDBJ databases">
        <authorList>
            <consortium name="DOE Joint Genome Institute"/>
            <person name="Ahrendt S."/>
            <person name="Looney B.P."/>
            <person name="Miyauchi S."/>
            <person name="Morin E."/>
            <person name="Drula E."/>
            <person name="Courty P.E."/>
            <person name="Chicoki N."/>
            <person name="Fauchery L."/>
            <person name="Kohler A."/>
            <person name="Kuo A."/>
            <person name="Labutti K."/>
            <person name="Pangilinan J."/>
            <person name="Lipzen A."/>
            <person name="Riley R."/>
            <person name="Andreopoulos W."/>
            <person name="He G."/>
            <person name="Johnson J."/>
            <person name="Barry K.W."/>
            <person name="Grigoriev I.V."/>
            <person name="Nagy L."/>
            <person name="Hibbett D."/>
            <person name="Henrissat B."/>
            <person name="Matheny P.B."/>
            <person name="Labbe J."/>
            <person name="Martin F."/>
        </authorList>
    </citation>
    <scope>NUCLEOTIDE SEQUENCE</scope>
    <source>
        <strain evidence="1">HHB10654</strain>
    </source>
</reference>
<sequence length="87" mass="9341">MAAVSEVSHSLVSAPVAAADVKLFDDLMEANAIFVSQADGEIDPAGEGDSKTIAYKYLDFYIPQAFLDAVSLAFRLQNPPKLSPHRS</sequence>
<comment type="caution">
    <text evidence="1">The sequence shown here is derived from an EMBL/GenBank/DDBJ whole genome shotgun (WGS) entry which is preliminary data.</text>
</comment>
<keyword evidence="2" id="KW-1185">Reference proteome</keyword>
<reference evidence="1" key="2">
    <citation type="journal article" date="2022" name="New Phytol.">
        <title>Evolutionary transition to the ectomycorrhizal habit in the genomes of a hyperdiverse lineage of mushroom-forming fungi.</title>
        <authorList>
            <person name="Looney B."/>
            <person name="Miyauchi S."/>
            <person name="Morin E."/>
            <person name="Drula E."/>
            <person name="Courty P.E."/>
            <person name="Kohler A."/>
            <person name="Kuo A."/>
            <person name="LaButti K."/>
            <person name="Pangilinan J."/>
            <person name="Lipzen A."/>
            <person name="Riley R."/>
            <person name="Andreopoulos W."/>
            <person name="He G."/>
            <person name="Johnson J."/>
            <person name="Nolan M."/>
            <person name="Tritt A."/>
            <person name="Barry K.W."/>
            <person name="Grigoriev I.V."/>
            <person name="Nagy L.G."/>
            <person name="Hibbett D."/>
            <person name="Henrissat B."/>
            <person name="Matheny P.B."/>
            <person name="Labbe J."/>
            <person name="Martin F.M."/>
        </authorList>
    </citation>
    <scope>NUCLEOTIDE SEQUENCE</scope>
    <source>
        <strain evidence="1">HHB10654</strain>
    </source>
</reference>
<proteinExistence type="predicted"/>
<dbReference type="Proteomes" id="UP000814140">
    <property type="component" value="Unassembled WGS sequence"/>
</dbReference>
<dbReference type="EMBL" id="MU277217">
    <property type="protein sequence ID" value="KAI0060688.1"/>
    <property type="molecule type" value="Genomic_DNA"/>
</dbReference>
<accession>A0ACB8SW15</accession>
<protein>
    <submittedName>
        <fullName evidence="1">Uncharacterized protein</fullName>
    </submittedName>
</protein>
<gene>
    <name evidence="1" type="ORF">BV25DRAFT_1827556</name>
</gene>
<name>A0ACB8SW15_9AGAM</name>
<organism evidence="1 2">
    <name type="scientific">Artomyces pyxidatus</name>
    <dbReference type="NCBI Taxonomy" id="48021"/>
    <lineage>
        <taxon>Eukaryota</taxon>
        <taxon>Fungi</taxon>
        <taxon>Dikarya</taxon>
        <taxon>Basidiomycota</taxon>
        <taxon>Agaricomycotina</taxon>
        <taxon>Agaricomycetes</taxon>
        <taxon>Russulales</taxon>
        <taxon>Auriscalpiaceae</taxon>
        <taxon>Artomyces</taxon>
    </lineage>
</organism>
<evidence type="ECO:0000313" key="2">
    <source>
        <dbReference type="Proteomes" id="UP000814140"/>
    </source>
</evidence>